<dbReference type="InterPro" id="IPR014569">
    <property type="entry name" value="Ubq_cyt-c_CBP3-rel"/>
</dbReference>
<dbReference type="InterPro" id="IPR007129">
    <property type="entry name" value="Ubiqinol_cyt_c_chaperone_CPB3"/>
</dbReference>
<proteinExistence type="inferred from homology"/>
<dbReference type="Proteomes" id="UP000231658">
    <property type="component" value="Unassembled WGS sequence"/>
</dbReference>
<gene>
    <name evidence="4" type="ORF">MTBPR1_10377</name>
</gene>
<evidence type="ECO:0000256" key="1">
    <source>
        <dbReference type="ARBA" id="ARBA00006407"/>
    </source>
</evidence>
<feature type="domain" description="Ubiquinol-cytochrome c chaperone" evidence="3">
    <location>
        <begin position="36"/>
        <end position="176"/>
    </location>
</feature>
<evidence type="ECO:0000313" key="5">
    <source>
        <dbReference type="Proteomes" id="UP000231658"/>
    </source>
</evidence>
<dbReference type="PIRSF" id="PIRSF032079">
    <property type="entry name" value="UCP032079"/>
    <property type="match status" value="1"/>
</dbReference>
<accession>A0A1C3RCY0</accession>
<dbReference type="PANTHER" id="PTHR12184">
    <property type="entry name" value="UBIQUINOL-CYTOCHROME C REDUCTASE COMPLEX ASSEMBLY FACTOR 1 FAMILY MEMBER"/>
    <property type="match status" value="1"/>
</dbReference>
<dbReference type="STRING" id="1867952.MTBPR1_10377"/>
<sequence>MFLTKLFKTKPAYSEEVQALYIAMVNQSRLPVFYSDFEVADTVEGRFDMILLHAYALFRKLKAGGEATEEFAQSLWDLMFADMDQNLRELGVGDMGLARRVPRMAEAFYGRITVYEEGLNAQDEDALLKSALDRNLYLKTPVSDESLTKMAQYLRDIITNLDNADLNDLQKGEIQFGTPPSKET</sequence>
<keyword evidence="5" id="KW-1185">Reference proteome</keyword>
<dbReference type="PANTHER" id="PTHR12184:SF1">
    <property type="entry name" value="UBIQUINOL-CYTOCHROME-C REDUCTASE COMPLEX ASSEMBLY FACTOR 1"/>
    <property type="match status" value="1"/>
</dbReference>
<name>A0A1C3RCY0_9PROT</name>
<reference evidence="4 5" key="1">
    <citation type="submission" date="2016-07" db="EMBL/GenBank/DDBJ databases">
        <authorList>
            <person name="Lefevre C.T."/>
        </authorList>
    </citation>
    <scope>NUCLEOTIDE SEQUENCE [LARGE SCALE GENOMIC DNA]</scope>
    <source>
        <strain evidence="4">PR1</strain>
    </source>
</reference>
<dbReference type="AlphaFoldDB" id="A0A1C3RCY0"/>
<comment type="similarity">
    <text evidence="2">Belongs to the UPF0174 family.</text>
</comment>
<dbReference type="EMBL" id="FLYE01000001">
    <property type="protein sequence ID" value="SCA55130.1"/>
    <property type="molecule type" value="Genomic_DNA"/>
</dbReference>
<dbReference type="Pfam" id="PF03981">
    <property type="entry name" value="Ubiq_cyt_C_chap"/>
    <property type="match status" value="1"/>
</dbReference>
<comment type="similarity">
    <text evidence="1">Belongs to the CBP3 family.</text>
</comment>
<evidence type="ECO:0000313" key="4">
    <source>
        <dbReference type="EMBL" id="SCA55130.1"/>
    </source>
</evidence>
<evidence type="ECO:0000259" key="3">
    <source>
        <dbReference type="Pfam" id="PF03981"/>
    </source>
</evidence>
<organism evidence="4 5">
    <name type="scientific">Candidatus Terasakiella magnetica</name>
    <dbReference type="NCBI Taxonomy" id="1867952"/>
    <lineage>
        <taxon>Bacteria</taxon>
        <taxon>Pseudomonadati</taxon>
        <taxon>Pseudomonadota</taxon>
        <taxon>Alphaproteobacteria</taxon>
        <taxon>Rhodospirillales</taxon>
        <taxon>Terasakiellaceae</taxon>
        <taxon>Terasakiella</taxon>
    </lineage>
</organism>
<evidence type="ECO:0000256" key="2">
    <source>
        <dbReference type="ARBA" id="ARBA00006436"/>
    </source>
</evidence>
<dbReference type="RefSeq" id="WP_083222823.1">
    <property type="nucleotide sequence ID" value="NZ_FLYE01000001.1"/>
</dbReference>
<protein>
    <recommendedName>
        <fullName evidence="3">Ubiquinol-cytochrome c chaperone domain-containing protein</fullName>
    </recommendedName>
</protein>
<dbReference type="InterPro" id="IPR021150">
    <property type="entry name" value="Ubiq_cyt_c_chap"/>
</dbReference>
<dbReference type="OrthoDB" id="7158889at2"/>